<dbReference type="Pfam" id="PF04234">
    <property type="entry name" value="CopC"/>
    <property type="match status" value="1"/>
</dbReference>
<keyword evidence="4" id="KW-0186">Copper</keyword>
<evidence type="ECO:0000256" key="2">
    <source>
        <dbReference type="ARBA" id="ARBA00022723"/>
    </source>
</evidence>
<evidence type="ECO:0000256" key="6">
    <source>
        <dbReference type="SAM" id="Phobius"/>
    </source>
</evidence>
<dbReference type="InterPro" id="IPR014755">
    <property type="entry name" value="Cu-Rt/internalin_Ig-like"/>
</dbReference>
<gene>
    <name evidence="9" type="ORF">SAMN04489809_0830</name>
</gene>
<keyword evidence="3 7" id="KW-0732">Signal</keyword>
<dbReference type="EMBL" id="LT629770">
    <property type="protein sequence ID" value="SDR99089.1"/>
    <property type="molecule type" value="Genomic_DNA"/>
</dbReference>
<dbReference type="PANTHER" id="PTHR34820">
    <property type="entry name" value="INNER MEMBRANE PROTEIN YEBZ"/>
    <property type="match status" value="1"/>
</dbReference>
<dbReference type="Proteomes" id="UP000182126">
    <property type="component" value="Chromosome I"/>
</dbReference>
<proteinExistence type="predicted"/>
<feature type="signal peptide" evidence="7">
    <location>
        <begin position="1"/>
        <end position="34"/>
    </location>
</feature>
<dbReference type="InterPro" id="IPR007348">
    <property type="entry name" value="CopC_dom"/>
</dbReference>
<feature type="compositionally biased region" description="Low complexity" evidence="5">
    <location>
        <begin position="150"/>
        <end position="170"/>
    </location>
</feature>
<evidence type="ECO:0000313" key="10">
    <source>
        <dbReference type="Proteomes" id="UP000182126"/>
    </source>
</evidence>
<feature type="transmembrane region" description="Helical" evidence="6">
    <location>
        <begin position="179"/>
        <end position="200"/>
    </location>
</feature>
<dbReference type="PANTHER" id="PTHR34820:SF4">
    <property type="entry name" value="INNER MEMBRANE PROTEIN YEBZ"/>
    <property type="match status" value="1"/>
</dbReference>
<evidence type="ECO:0000256" key="4">
    <source>
        <dbReference type="ARBA" id="ARBA00023008"/>
    </source>
</evidence>
<dbReference type="GO" id="GO:0005886">
    <property type="term" value="C:plasma membrane"/>
    <property type="evidence" value="ECO:0007669"/>
    <property type="project" value="TreeGrafter"/>
</dbReference>
<dbReference type="InterPro" id="IPR032694">
    <property type="entry name" value="CopC/D"/>
</dbReference>
<evidence type="ECO:0000256" key="3">
    <source>
        <dbReference type="ARBA" id="ARBA00022729"/>
    </source>
</evidence>
<keyword evidence="6" id="KW-1133">Transmembrane helix</keyword>
<feature type="chain" id="PRO_5009255687" description="CopC domain-containing protein" evidence="7">
    <location>
        <begin position="35"/>
        <end position="217"/>
    </location>
</feature>
<evidence type="ECO:0000256" key="5">
    <source>
        <dbReference type="SAM" id="MobiDB-lite"/>
    </source>
</evidence>
<keyword evidence="6" id="KW-0812">Transmembrane</keyword>
<dbReference type="RefSeq" id="WP_060921152.1">
    <property type="nucleotide sequence ID" value="NZ_LT629770.1"/>
</dbReference>
<keyword evidence="6" id="KW-0472">Membrane</keyword>
<name>A0A1H1NL96_9MICO</name>
<dbReference type="GO" id="GO:0006825">
    <property type="term" value="P:copper ion transport"/>
    <property type="evidence" value="ECO:0007669"/>
    <property type="project" value="InterPro"/>
</dbReference>
<dbReference type="GO" id="GO:0042597">
    <property type="term" value="C:periplasmic space"/>
    <property type="evidence" value="ECO:0007669"/>
    <property type="project" value="InterPro"/>
</dbReference>
<dbReference type="SUPFAM" id="SSF81296">
    <property type="entry name" value="E set domains"/>
    <property type="match status" value="1"/>
</dbReference>
<evidence type="ECO:0000259" key="8">
    <source>
        <dbReference type="Pfam" id="PF04234"/>
    </source>
</evidence>
<dbReference type="GO" id="GO:0030313">
    <property type="term" value="C:cell envelope"/>
    <property type="evidence" value="ECO:0007669"/>
    <property type="project" value="UniProtKB-SubCell"/>
</dbReference>
<feature type="region of interest" description="Disordered" evidence="5">
    <location>
        <begin position="135"/>
        <end position="170"/>
    </location>
</feature>
<feature type="domain" description="CopC" evidence="8">
    <location>
        <begin position="35"/>
        <end position="130"/>
    </location>
</feature>
<accession>A0A1H1NL96</accession>
<dbReference type="GO" id="GO:0046688">
    <property type="term" value="P:response to copper ion"/>
    <property type="evidence" value="ECO:0007669"/>
    <property type="project" value="InterPro"/>
</dbReference>
<dbReference type="AlphaFoldDB" id="A0A1H1NL96"/>
<keyword evidence="2" id="KW-0479">Metal-binding</keyword>
<evidence type="ECO:0000256" key="1">
    <source>
        <dbReference type="ARBA" id="ARBA00004196"/>
    </source>
</evidence>
<organism evidence="9 10">
    <name type="scientific">Microbacterium paraoxydans</name>
    <dbReference type="NCBI Taxonomy" id="199592"/>
    <lineage>
        <taxon>Bacteria</taxon>
        <taxon>Bacillati</taxon>
        <taxon>Actinomycetota</taxon>
        <taxon>Actinomycetes</taxon>
        <taxon>Micrococcales</taxon>
        <taxon>Microbacteriaceae</taxon>
        <taxon>Microbacterium</taxon>
    </lineage>
</organism>
<sequence>MKTTALRRPAAPIALAATLLAAFLVLLSPLSASAHDALVSSSPAADSSVETLPAELTLTFSAKLIDGEGATELTVTDPAGESVIDGAPTVDGAIVTQPLTGSGPAGEYRVVWKVVSSDGHPTSGEFSFTVTVGDEGAATGEPTTAPPTAAPTTEQTTTPETTATTAPDAGDDAGAASTWIWVLVILGVLAALSVVVWLIVRRPRGPAPTDSDAPSER</sequence>
<comment type="subcellular location">
    <subcellularLocation>
        <location evidence="1">Cell envelope</location>
    </subcellularLocation>
</comment>
<evidence type="ECO:0000256" key="7">
    <source>
        <dbReference type="SAM" id="SignalP"/>
    </source>
</evidence>
<evidence type="ECO:0000313" key="9">
    <source>
        <dbReference type="EMBL" id="SDR99089.1"/>
    </source>
</evidence>
<reference evidence="9 10" key="1">
    <citation type="submission" date="2016-10" db="EMBL/GenBank/DDBJ databases">
        <authorList>
            <person name="de Groot N.N."/>
        </authorList>
    </citation>
    <scope>NUCLEOTIDE SEQUENCE [LARGE SCALE GENOMIC DNA]</scope>
    <source>
        <strain evidence="9 10">DSM 15019</strain>
    </source>
</reference>
<dbReference type="InterPro" id="IPR014756">
    <property type="entry name" value="Ig_E-set"/>
</dbReference>
<dbReference type="GO" id="GO:0005507">
    <property type="term" value="F:copper ion binding"/>
    <property type="evidence" value="ECO:0007669"/>
    <property type="project" value="InterPro"/>
</dbReference>
<protein>
    <recommendedName>
        <fullName evidence="8">CopC domain-containing protein</fullName>
    </recommendedName>
</protein>
<dbReference type="GeneID" id="36301456"/>
<dbReference type="Gene3D" id="2.60.40.1220">
    <property type="match status" value="1"/>
</dbReference>